<protein>
    <submittedName>
        <fullName evidence="1">Uncharacterized protein</fullName>
    </submittedName>
</protein>
<evidence type="ECO:0000313" key="1">
    <source>
        <dbReference type="EMBL" id="JAH52586.1"/>
    </source>
</evidence>
<reference evidence="1" key="2">
    <citation type="journal article" date="2015" name="Fish Shellfish Immunol.">
        <title>Early steps in the European eel (Anguilla anguilla)-Vibrio vulnificus interaction in the gills: Role of the RtxA13 toxin.</title>
        <authorList>
            <person name="Callol A."/>
            <person name="Pajuelo D."/>
            <person name="Ebbesson L."/>
            <person name="Teles M."/>
            <person name="MacKenzie S."/>
            <person name="Amaro C."/>
        </authorList>
    </citation>
    <scope>NUCLEOTIDE SEQUENCE</scope>
</reference>
<reference evidence="1" key="1">
    <citation type="submission" date="2014-11" db="EMBL/GenBank/DDBJ databases">
        <authorList>
            <person name="Amaro Gonzalez C."/>
        </authorList>
    </citation>
    <scope>NUCLEOTIDE SEQUENCE</scope>
</reference>
<accession>A0A0E9TG64</accession>
<organism evidence="1">
    <name type="scientific">Anguilla anguilla</name>
    <name type="common">European freshwater eel</name>
    <name type="synonym">Muraena anguilla</name>
    <dbReference type="NCBI Taxonomy" id="7936"/>
    <lineage>
        <taxon>Eukaryota</taxon>
        <taxon>Metazoa</taxon>
        <taxon>Chordata</taxon>
        <taxon>Craniata</taxon>
        <taxon>Vertebrata</taxon>
        <taxon>Euteleostomi</taxon>
        <taxon>Actinopterygii</taxon>
        <taxon>Neopterygii</taxon>
        <taxon>Teleostei</taxon>
        <taxon>Anguilliformes</taxon>
        <taxon>Anguillidae</taxon>
        <taxon>Anguilla</taxon>
    </lineage>
</organism>
<dbReference type="AlphaFoldDB" id="A0A0E9TG64"/>
<name>A0A0E9TG64_ANGAN</name>
<dbReference type="EMBL" id="GBXM01055991">
    <property type="protein sequence ID" value="JAH52586.1"/>
    <property type="molecule type" value="Transcribed_RNA"/>
</dbReference>
<proteinExistence type="predicted"/>
<sequence length="29" mass="3382">MYFLRVGGKNLTVANIKRNFSKVCTQHQK</sequence>